<dbReference type="InterPro" id="IPR031165">
    <property type="entry name" value="GNAT_YJDJ"/>
</dbReference>
<dbReference type="PANTHER" id="PTHR31435:SF10">
    <property type="entry name" value="BSR4717 PROTEIN"/>
    <property type="match status" value="1"/>
</dbReference>
<reference evidence="2 3" key="1">
    <citation type="submission" date="2021-03" db="EMBL/GenBank/DDBJ databases">
        <authorList>
            <person name="Shang D.-D."/>
            <person name="Du Z.-J."/>
            <person name="Chen G.-J."/>
        </authorList>
    </citation>
    <scope>NUCLEOTIDE SEQUENCE [LARGE SCALE GENOMIC DNA]</scope>
    <source>
        <strain evidence="2 3">F2608</strain>
    </source>
</reference>
<proteinExistence type="predicted"/>
<dbReference type="RefSeq" id="WP_207970278.1">
    <property type="nucleotide sequence ID" value="NZ_JAGBKN010000035.1"/>
</dbReference>
<dbReference type="Proteomes" id="UP000664161">
    <property type="component" value="Unassembled WGS sequence"/>
</dbReference>
<dbReference type="SUPFAM" id="SSF55729">
    <property type="entry name" value="Acyl-CoA N-acyltransferases (Nat)"/>
    <property type="match status" value="1"/>
</dbReference>
<keyword evidence="3" id="KW-1185">Reference proteome</keyword>
<organism evidence="2 3">
    <name type="scientific">Psychrobacter halodurans</name>
    <dbReference type="NCBI Taxonomy" id="2818439"/>
    <lineage>
        <taxon>Bacteria</taxon>
        <taxon>Pseudomonadati</taxon>
        <taxon>Pseudomonadota</taxon>
        <taxon>Gammaproteobacteria</taxon>
        <taxon>Moraxellales</taxon>
        <taxon>Moraxellaceae</taxon>
        <taxon>Psychrobacter</taxon>
    </lineage>
</organism>
<evidence type="ECO:0000313" key="2">
    <source>
        <dbReference type="EMBL" id="MBO1517902.1"/>
    </source>
</evidence>
<evidence type="ECO:0000313" key="3">
    <source>
        <dbReference type="Proteomes" id="UP000664161"/>
    </source>
</evidence>
<protein>
    <submittedName>
        <fullName evidence="2">N-acetyltransferase</fullName>
    </submittedName>
</protein>
<dbReference type="PANTHER" id="PTHR31435">
    <property type="entry name" value="PROTEIN NATD1"/>
    <property type="match status" value="1"/>
</dbReference>
<dbReference type="Pfam" id="PF14542">
    <property type="entry name" value="Acetyltransf_CG"/>
    <property type="match status" value="1"/>
</dbReference>
<accession>A0AAW4IYW6</accession>
<dbReference type="PROSITE" id="PS51729">
    <property type="entry name" value="GNAT_YJDJ"/>
    <property type="match status" value="1"/>
</dbReference>
<dbReference type="InterPro" id="IPR045057">
    <property type="entry name" value="Gcn5-rel_NAT"/>
</dbReference>
<sequence length="111" mass="12480">MSDDAKKQPLQYELVDNTDEKRFEMHIDGHIAFEAYDFFTTSTGEKGIEYKHTEVPEALGGRGIAGYLVKTILDDAAAKGLRVKPTCPYVKAYIDKHPEYQDNSVFHNAAP</sequence>
<name>A0AAW4IYW6_9GAMM</name>
<dbReference type="AlphaFoldDB" id="A0AAW4IYW6"/>
<feature type="domain" description="N-acetyltransferase" evidence="1">
    <location>
        <begin position="15"/>
        <end position="105"/>
    </location>
</feature>
<dbReference type="InterPro" id="IPR016181">
    <property type="entry name" value="Acyl_CoA_acyltransferase"/>
</dbReference>
<gene>
    <name evidence="2" type="ORF">J3491_11245</name>
</gene>
<comment type="caution">
    <text evidence="2">The sequence shown here is derived from an EMBL/GenBank/DDBJ whole genome shotgun (WGS) entry which is preliminary data.</text>
</comment>
<dbReference type="EMBL" id="JAGBKN010000035">
    <property type="protein sequence ID" value="MBO1517902.1"/>
    <property type="molecule type" value="Genomic_DNA"/>
</dbReference>
<dbReference type="Gene3D" id="3.40.630.30">
    <property type="match status" value="1"/>
</dbReference>
<evidence type="ECO:0000259" key="1">
    <source>
        <dbReference type="PROSITE" id="PS51729"/>
    </source>
</evidence>